<dbReference type="EnsemblPlants" id="Bo1g116110.1">
    <property type="protein sequence ID" value="Bo1g116110.1"/>
    <property type="gene ID" value="Bo1g116110"/>
</dbReference>
<sequence>MFLDTITKNTITPIVTFFPTTISPLHTTIVFDWMVKNKKEVDGFTSLTGFHHHHHCGGERRHEEIEVAMELCEGDLRRGRERKRRRRRRGSCRGGDVNGVEGDETHT</sequence>
<evidence type="ECO:0000256" key="1">
    <source>
        <dbReference type="SAM" id="MobiDB-lite"/>
    </source>
</evidence>
<reference evidence="2" key="2">
    <citation type="submission" date="2015-03" db="UniProtKB">
        <authorList>
            <consortium name="EnsemblPlants"/>
        </authorList>
    </citation>
    <scope>IDENTIFICATION</scope>
</reference>
<reference evidence="2 3" key="1">
    <citation type="journal article" date="2014" name="Genome Biol.">
        <title>Transcriptome and methylome profiling reveals relics of genome dominance in the mesopolyploid Brassica oleracea.</title>
        <authorList>
            <person name="Parkin I.A."/>
            <person name="Koh C."/>
            <person name="Tang H."/>
            <person name="Robinson S.J."/>
            <person name="Kagale S."/>
            <person name="Clarke W.E."/>
            <person name="Town C.D."/>
            <person name="Nixon J."/>
            <person name="Krishnakumar V."/>
            <person name="Bidwell S.L."/>
            <person name="Denoeud F."/>
            <person name="Belcram H."/>
            <person name="Links M.G."/>
            <person name="Just J."/>
            <person name="Clarke C."/>
            <person name="Bender T."/>
            <person name="Huebert T."/>
            <person name="Mason A.S."/>
            <person name="Pires J.C."/>
            <person name="Barker G."/>
            <person name="Moore J."/>
            <person name="Walley P.G."/>
            <person name="Manoli S."/>
            <person name="Batley J."/>
            <person name="Edwards D."/>
            <person name="Nelson M.N."/>
            <person name="Wang X."/>
            <person name="Paterson A.H."/>
            <person name="King G."/>
            <person name="Bancroft I."/>
            <person name="Chalhoub B."/>
            <person name="Sharpe A.G."/>
        </authorList>
    </citation>
    <scope>NUCLEOTIDE SEQUENCE</scope>
    <source>
        <strain evidence="2 3">cv. TO1000</strain>
    </source>
</reference>
<organism evidence="2 3">
    <name type="scientific">Brassica oleracea var. oleracea</name>
    <dbReference type="NCBI Taxonomy" id="109376"/>
    <lineage>
        <taxon>Eukaryota</taxon>
        <taxon>Viridiplantae</taxon>
        <taxon>Streptophyta</taxon>
        <taxon>Embryophyta</taxon>
        <taxon>Tracheophyta</taxon>
        <taxon>Spermatophyta</taxon>
        <taxon>Magnoliopsida</taxon>
        <taxon>eudicotyledons</taxon>
        <taxon>Gunneridae</taxon>
        <taxon>Pentapetalae</taxon>
        <taxon>rosids</taxon>
        <taxon>malvids</taxon>
        <taxon>Brassicales</taxon>
        <taxon>Brassicaceae</taxon>
        <taxon>Brassiceae</taxon>
        <taxon>Brassica</taxon>
    </lineage>
</organism>
<feature type="compositionally biased region" description="Basic residues" evidence="1">
    <location>
        <begin position="79"/>
        <end position="91"/>
    </location>
</feature>
<keyword evidence="3" id="KW-1185">Reference proteome</keyword>
<name>A0A0D3ACF8_BRAOL</name>
<proteinExistence type="predicted"/>
<dbReference type="Gramene" id="Bo1g116110.1">
    <property type="protein sequence ID" value="Bo1g116110.1"/>
    <property type="gene ID" value="Bo1g116110"/>
</dbReference>
<dbReference type="HOGENOM" id="CLU_175810_0_0_1"/>
<accession>A0A0D3ACF8</accession>
<feature type="region of interest" description="Disordered" evidence="1">
    <location>
        <begin position="76"/>
        <end position="107"/>
    </location>
</feature>
<dbReference type="Proteomes" id="UP000032141">
    <property type="component" value="Chromosome C1"/>
</dbReference>
<evidence type="ECO:0000313" key="2">
    <source>
        <dbReference type="EnsemblPlants" id="Bo1g116110.1"/>
    </source>
</evidence>
<evidence type="ECO:0000313" key="3">
    <source>
        <dbReference type="Proteomes" id="UP000032141"/>
    </source>
</evidence>
<protein>
    <submittedName>
        <fullName evidence="2">Uncharacterized protein</fullName>
    </submittedName>
</protein>
<dbReference type="AlphaFoldDB" id="A0A0D3ACF8"/>